<reference evidence="3 4" key="1">
    <citation type="submission" date="2015-12" db="EMBL/GenBank/DDBJ databases">
        <title>The genome of Folsomia candida.</title>
        <authorList>
            <person name="Faddeeva A."/>
            <person name="Derks M.F."/>
            <person name="Anvar Y."/>
            <person name="Smit S."/>
            <person name="Van Straalen N."/>
            <person name="Roelofs D."/>
        </authorList>
    </citation>
    <scope>NUCLEOTIDE SEQUENCE [LARGE SCALE GENOMIC DNA]</scope>
    <source>
        <strain evidence="3 4">VU population</strain>
        <tissue evidence="3">Whole body</tissue>
    </source>
</reference>
<feature type="transmembrane region" description="Helical" evidence="2">
    <location>
        <begin position="171"/>
        <end position="191"/>
    </location>
</feature>
<proteinExistence type="predicted"/>
<feature type="compositionally biased region" description="Basic and acidic residues" evidence="1">
    <location>
        <begin position="1"/>
        <end position="36"/>
    </location>
</feature>
<comment type="caution">
    <text evidence="3">The sequence shown here is derived from an EMBL/GenBank/DDBJ whole genome shotgun (WGS) entry which is preliminary data.</text>
</comment>
<evidence type="ECO:0000313" key="3">
    <source>
        <dbReference type="EMBL" id="OXA51597.1"/>
    </source>
</evidence>
<feature type="compositionally biased region" description="Basic residues" evidence="1">
    <location>
        <begin position="48"/>
        <end position="59"/>
    </location>
</feature>
<feature type="transmembrane region" description="Helical" evidence="2">
    <location>
        <begin position="119"/>
        <end position="141"/>
    </location>
</feature>
<dbReference type="AlphaFoldDB" id="A0A226E3Q6"/>
<sequence length="558" mass="64363">MGQNREPKSGKSPKENSKRSDSRNKEEDRKKSKDDDAKEEEDDTTTGKKGKRGKKDKKRKRVKTLLIGDEAKREFSAKLMRGLAPIRLFGGLFGQFPFSFTKSKSGTYNFRFSWYRLRAIYFGISMLLSFYTLVFGGWSLFFTVADAYEISPSVVQREERWFEKSLLHRHLMWVISIFAAAVQSCFSYLYLYKNRYYIPSVLTFYTKAVQEMHMDISDSTFAATSSLILIYIVTFSAIIIMGITRFSPVTVGAPTLMGVYIFRYFLYGSGFWIEKDDGMRTTIQILGACFLVFIFTSSKIQMIIFVFHCKLLKNAFACWNGRAYVALMKGGKYFYTQEGKLTYKLLYKDHCVILDIMEATNRLCTGTMELYYGLQTATIFFEVYFFLRSARYGSDKHMAAQDGGQFFMRPNDWLPGALLAIQSIIFAMYTAKTAIDVGQEAMAGLDIVRKKTMLNRKTDDELLFQLSMQASFNSFQRFDISGGGYQYINTDWIMGYVNNIAGYFIILYQFQPAMDRSTKREWERRRNLGKFLANLEGLVPDHYHSSVPPRAIVYGPVN</sequence>
<feature type="region of interest" description="Disordered" evidence="1">
    <location>
        <begin position="1"/>
        <end position="59"/>
    </location>
</feature>
<feature type="transmembrane region" description="Helical" evidence="2">
    <location>
        <begin position="221"/>
        <end position="243"/>
    </location>
</feature>
<protein>
    <submittedName>
        <fullName evidence="3">Uncharacterized protein</fullName>
    </submittedName>
</protein>
<organism evidence="3 4">
    <name type="scientific">Folsomia candida</name>
    <name type="common">Springtail</name>
    <dbReference type="NCBI Taxonomy" id="158441"/>
    <lineage>
        <taxon>Eukaryota</taxon>
        <taxon>Metazoa</taxon>
        <taxon>Ecdysozoa</taxon>
        <taxon>Arthropoda</taxon>
        <taxon>Hexapoda</taxon>
        <taxon>Collembola</taxon>
        <taxon>Entomobryomorpha</taxon>
        <taxon>Isotomoidea</taxon>
        <taxon>Isotomidae</taxon>
        <taxon>Proisotominae</taxon>
        <taxon>Folsomia</taxon>
    </lineage>
</organism>
<gene>
    <name evidence="3" type="ORF">Fcan01_13065</name>
</gene>
<keyword evidence="2" id="KW-1133">Transmembrane helix</keyword>
<feature type="transmembrane region" description="Helical" evidence="2">
    <location>
        <begin position="370"/>
        <end position="387"/>
    </location>
</feature>
<feature type="transmembrane region" description="Helical" evidence="2">
    <location>
        <begin position="492"/>
        <end position="510"/>
    </location>
</feature>
<keyword evidence="2" id="KW-0812">Transmembrane</keyword>
<evidence type="ECO:0000256" key="1">
    <source>
        <dbReference type="SAM" id="MobiDB-lite"/>
    </source>
</evidence>
<keyword evidence="2" id="KW-0472">Membrane</keyword>
<dbReference type="OMA" id="CWNGRAY"/>
<accession>A0A226E3Q6</accession>
<dbReference type="Proteomes" id="UP000198287">
    <property type="component" value="Unassembled WGS sequence"/>
</dbReference>
<name>A0A226E3Q6_FOLCA</name>
<keyword evidence="4" id="KW-1185">Reference proteome</keyword>
<evidence type="ECO:0000256" key="2">
    <source>
        <dbReference type="SAM" id="Phobius"/>
    </source>
</evidence>
<dbReference type="OrthoDB" id="10579468at2759"/>
<feature type="transmembrane region" description="Helical" evidence="2">
    <location>
        <begin position="285"/>
        <end position="307"/>
    </location>
</feature>
<evidence type="ECO:0000313" key="4">
    <source>
        <dbReference type="Proteomes" id="UP000198287"/>
    </source>
</evidence>
<feature type="transmembrane region" description="Helical" evidence="2">
    <location>
        <begin position="255"/>
        <end position="273"/>
    </location>
</feature>
<feature type="transmembrane region" description="Helical" evidence="2">
    <location>
        <begin position="413"/>
        <end position="431"/>
    </location>
</feature>
<dbReference type="EMBL" id="LNIX01000007">
    <property type="protein sequence ID" value="OXA51597.1"/>
    <property type="molecule type" value="Genomic_DNA"/>
</dbReference>